<keyword evidence="1" id="KW-0472">Membrane</keyword>
<accession>A0A5B8W3V0</accession>
<evidence type="ECO:0000313" key="2">
    <source>
        <dbReference type="EMBL" id="QEC78209.1"/>
    </source>
</evidence>
<feature type="transmembrane region" description="Helical" evidence="1">
    <location>
        <begin position="12"/>
        <end position="34"/>
    </location>
</feature>
<evidence type="ECO:0000256" key="1">
    <source>
        <dbReference type="SAM" id="Phobius"/>
    </source>
</evidence>
<feature type="transmembrane region" description="Helical" evidence="1">
    <location>
        <begin position="46"/>
        <end position="65"/>
    </location>
</feature>
<dbReference type="Proteomes" id="UP000321362">
    <property type="component" value="Chromosome"/>
</dbReference>
<proteinExistence type="predicted"/>
<feature type="transmembrane region" description="Helical" evidence="1">
    <location>
        <begin position="283"/>
        <end position="304"/>
    </location>
</feature>
<protein>
    <submittedName>
        <fullName evidence="2">Uncharacterized protein</fullName>
    </submittedName>
</protein>
<name>A0A5B8W3V0_9SPHI</name>
<evidence type="ECO:0000313" key="3">
    <source>
        <dbReference type="Proteomes" id="UP000321362"/>
    </source>
</evidence>
<dbReference type="RefSeq" id="WP_147056634.1">
    <property type="nucleotide sequence ID" value="NZ_CP042437.1"/>
</dbReference>
<dbReference type="OrthoDB" id="9778341at2"/>
<organism evidence="2 3">
    <name type="scientific">Mucilaginibacter ginsenosidivorax</name>
    <dbReference type="NCBI Taxonomy" id="862126"/>
    <lineage>
        <taxon>Bacteria</taxon>
        <taxon>Pseudomonadati</taxon>
        <taxon>Bacteroidota</taxon>
        <taxon>Sphingobacteriia</taxon>
        <taxon>Sphingobacteriales</taxon>
        <taxon>Sphingobacteriaceae</taxon>
        <taxon>Mucilaginibacter</taxon>
    </lineage>
</organism>
<dbReference type="KEGG" id="mgk:FSB76_20535"/>
<dbReference type="EMBL" id="CP042437">
    <property type="protein sequence ID" value="QEC78209.1"/>
    <property type="molecule type" value="Genomic_DNA"/>
</dbReference>
<sequence>MSDSSFRFKNLFLPYLILNTSFIGLFTFFHWLLCIYLRWFTPTESMIIYGLPLITCQWPVLIFIMPRLRFLKLEPDSGRGNPTGFYFLLAIFGLCVPTIFAQKYLIVRTDRLTELQSVSQVAQKPLTRYYKIKDFYACKKQATVYSTHFISGDHKENFGVEIYFACPAYASPKDTITNNLDLVKTNIVVLKPIAWLGIKYQELVKNQGHESNDAEIDRFTDDVYLRFSTKNLQEFNYLERMDNSGPYQAYLAAINTSRNIQLNKALIFEAYGEGFEPGSRADFYLLFCLISFLIIQGVWLAMVYKAGLAEEYRT</sequence>
<dbReference type="AlphaFoldDB" id="A0A5B8W3V0"/>
<reference evidence="2 3" key="1">
    <citation type="journal article" date="2013" name="J. Microbiol.">
        <title>Mucilaginibacter ginsenosidivorax sp. nov., with ginsenoside converting activity isolated from sediment.</title>
        <authorList>
            <person name="Kim J.K."/>
            <person name="Choi T.E."/>
            <person name="Liu Q.M."/>
            <person name="Park H.Y."/>
            <person name="Yi T.H."/>
            <person name="Yoon M.H."/>
            <person name="Kim S.C."/>
            <person name="Im W.T."/>
        </authorList>
    </citation>
    <scope>NUCLEOTIDE SEQUENCE [LARGE SCALE GENOMIC DNA]</scope>
    <source>
        <strain evidence="2 3">KHI28</strain>
    </source>
</reference>
<keyword evidence="1" id="KW-1133">Transmembrane helix</keyword>
<keyword evidence="3" id="KW-1185">Reference proteome</keyword>
<keyword evidence="1" id="KW-0812">Transmembrane</keyword>
<feature type="transmembrane region" description="Helical" evidence="1">
    <location>
        <begin position="85"/>
        <end position="106"/>
    </location>
</feature>
<gene>
    <name evidence="2" type="ORF">FSB76_20535</name>
</gene>